<comment type="similarity">
    <text evidence="1 13">Belongs to the class-II aminoacyl-tRNA synthetase family.</text>
</comment>
<feature type="binding site" evidence="13">
    <location>
        <position position="339"/>
    </location>
    <ligand>
        <name>Zn(2+)</name>
        <dbReference type="ChEBI" id="CHEBI:29105"/>
        <note>catalytic</note>
    </ligand>
</feature>
<comment type="subunit">
    <text evidence="13">Homodimer.</text>
</comment>
<comment type="subcellular location">
    <subcellularLocation>
        <location evidence="13">Cytoplasm</location>
    </subcellularLocation>
</comment>
<evidence type="ECO:0000256" key="6">
    <source>
        <dbReference type="ARBA" id="ARBA00022741"/>
    </source>
</evidence>
<evidence type="ECO:0000256" key="12">
    <source>
        <dbReference type="ARBA" id="ARBA00049515"/>
    </source>
</evidence>
<keyword evidence="7 13" id="KW-0862">Zinc</keyword>
<dbReference type="EC" id="6.1.1.3" evidence="13"/>
<dbReference type="SUPFAM" id="SSF55681">
    <property type="entry name" value="Class II aaRS and biotin synthetases"/>
    <property type="match status" value="1"/>
</dbReference>
<keyword evidence="11 13" id="KW-0030">Aminoacyl-tRNA synthetase</keyword>
<reference evidence="16 17" key="1">
    <citation type="submission" date="2014-11" db="EMBL/GenBank/DDBJ databases">
        <title>A Rickettsiales Symbiont of Amoebae With Ancient Features.</title>
        <authorList>
            <person name="Schulz F."/>
            <person name="Martijn J."/>
            <person name="Wascher F."/>
            <person name="Kostanjsek R."/>
            <person name="Ettema T.J."/>
            <person name="Horn M."/>
        </authorList>
    </citation>
    <scope>NUCLEOTIDE SEQUENCE [LARGE SCALE GENOMIC DNA]</scope>
    <source>
        <strain evidence="16 17">UWC36</strain>
    </source>
</reference>
<dbReference type="FunFam" id="3.40.50.800:FF:000001">
    <property type="entry name" value="Threonine--tRNA ligase"/>
    <property type="match status" value="1"/>
</dbReference>
<dbReference type="InterPro" id="IPR012947">
    <property type="entry name" value="tRNA_SAD"/>
</dbReference>
<evidence type="ECO:0000256" key="11">
    <source>
        <dbReference type="ARBA" id="ARBA00023146"/>
    </source>
</evidence>
<dbReference type="InterPro" id="IPR002314">
    <property type="entry name" value="aa-tRNA-synt_IIb"/>
</dbReference>
<evidence type="ECO:0000256" key="2">
    <source>
        <dbReference type="ARBA" id="ARBA00022490"/>
    </source>
</evidence>
<evidence type="ECO:0000256" key="3">
    <source>
        <dbReference type="ARBA" id="ARBA00022555"/>
    </source>
</evidence>
<dbReference type="SUPFAM" id="SSF81271">
    <property type="entry name" value="TGS-like"/>
    <property type="match status" value="1"/>
</dbReference>
<dbReference type="GO" id="GO:0046872">
    <property type="term" value="F:metal ion binding"/>
    <property type="evidence" value="ECO:0007669"/>
    <property type="project" value="UniProtKB-KW"/>
</dbReference>
<dbReference type="AlphaFoldDB" id="A0A0C1QGD5"/>
<dbReference type="Gene3D" id="3.30.54.20">
    <property type="match status" value="1"/>
</dbReference>
<evidence type="ECO:0000313" key="16">
    <source>
        <dbReference type="EMBL" id="KIE04614.1"/>
    </source>
</evidence>
<dbReference type="Pfam" id="PF03129">
    <property type="entry name" value="HGTP_anticodon"/>
    <property type="match status" value="1"/>
</dbReference>
<dbReference type="SUPFAM" id="SSF52954">
    <property type="entry name" value="Class II aaRS ABD-related"/>
    <property type="match status" value="1"/>
</dbReference>
<evidence type="ECO:0000256" key="1">
    <source>
        <dbReference type="ARBA" id="ARBA00008226"/>
    </source>
</evidence>
<dbReference type="CDD" id="cd01667">
    <property type="entry name" value="TGS_ThrRS"/>
    <property type="match status" value="1"/>
</dbReference>
<evidence type="ECO:0000256" key="7">
    <source>
        <dbReference type="ARBA" id="ARBA00022833"/>
    </source>
</evidence>
<dbReference type="PANTHER" id="PTHR11451:SF44">
    <property type="entry name" value="THREONINE--TRNA LIGASE, CHLOROPLASTIC_MITOCHONDRIAL 2"/>
    <property type="match status" value="1"/>
</dbReference>
<name>A0A0C1QGD5_9RICK</name>
<comment type="cofactor">
    <cofactor evidence="13">
        <name>Zn(2+)</name>
        <dbReference type="ChEBI" id="CHEBI:29105"/>
    </cofactor>
    <text evidence="13">Binds 1 zinc ion per subunit.</text>
</comment>
<dbReference type="NCBIfam" id="TIGR00418">
    <property type="entry name" value="thrS"/>
    <property type="match status" value="1"/>
</dbReference>
<evidence type="ECO:0000313" key="17">
    <source>
        <dbReference type="Proteomes" id="UP000031258"/>
    </source>
</evidence>
<keyword evidence="10 13" id="KW-0648">Protein biosynthesis</keyword>
<dbReference type="GO" id="GO:0004829">
    <property type="term" value="F:threonine-tRNA ligase activity"/>
    <property type="evidence" value="ECO:0007669"/>
    <property type="project" value="UniProtKB-UniRule"/>
</dbReference>
<evidence type="ECO:0000256" key="5">
    <source>
        <dbReference type="ARBA" id="ARBA00022723"/>
    </source>
</evidence>
<dbReference type="Gene3D" id="3.40.50.800">
    <property type="entry name" value="Anticodon-binding domain"/>
    <property type="match status" value="1"/>
</dbReference>
<comment type="caution">
    <text evidence="13">Lacks conserved residue(s) required for the propagation of feature annotation.</text>
</comment>
<dbReference type="InterPro" id="IPR006195">
    <property type="entry name" value="aa-tRNA-synth_II"/>
</dbReference>
<dbReference type="InterPro" id="IPR018163">
    <property type="entry name" value="Thr/Ala-tRNA-synth_IIc_edit"/>
</dbReference>
<dbReference type="GO" id="GO:0000049">
    <property type="term" value="F:tRNA binding"/>
    <property type="evidence" value="ECO:0007669"/>
    <property type="project" value="UniProtKB-KW"/>
</dbReference>
<accession>A0A0C1QGD5</accession>
<dbReference type="FunFam" id="3.30.980.10:FF:000005">
    <property type="entry name" value="Threonyl-tRNA synthetase, mitochondrial"/>
    <property type="match status" value="1"/>
</dbReference>
<keyword evidence="9 13" id="KW-0694">RNA-binding</keyword>
<feature type="binding site" evidence="13">
    <location>
        <position position="516"/>
    </location>
    <ligand>
        <name>Zn(2+)</name>
        <dbReference type="ChEBI" id="CHEBI:29105"/>
        <note>catalytic</note>
    </ligand>
</feature>
<dbReference type="FunFam" id="3.30.930.10:FF:000002">
    <property type="entry name" value="Threonine--tRNA ligase"/>
    <property type="match status" value="1"/>
</dbReference>
<dbReference type="GO" id="GO:0006435">
    <property type="term" value="P:threonyl-tRNA aminoacylation"/>
    <property type="evidence" value="ECO:0007669"/>
    <property type="project" value="UniProtKB-UniRule"/>
</dbReference>
<keyword evidence="6 13" id="KW-0547">Nucleotide-binding</keyword>
<evidence type="ECO:0000256" key="13">
    <source>
        <dbReference type="HAMAP-Rule" id="MF_00184"/>
    </source>
</evidence>
<dbReference type="Gene3D" id="3.30.980.10">
    <property type="entry name" value="Threonyl-trna Synthetase, Chain A, domain 2"/>
    <property type="match status" value="1"/>
</dbReference>
<dbReference type="InterPro" id="IPR004095">
    <property type="entry name" value="TGS"/>
</dbReference>
<feature type="domain" description="Aminoacyl-transfer RNA synthetases class-II family profile" evidence="14">
    <location>
        <begin position="246"/>
        <end position="539"/>
    </location>
</feature>
<dbReference type="SMART" id="SM00863">
    <property type="entry name" value="tRNA_SAD"/>
    <property type="match status" value="1"/>
</dbReference>
<dbReference type="GO" id="GO:0005737">
    <property type="term" value="C:cytoplasm"/>
    <property type="evidence" value="ECO:0007669"/>
    <property type="project" value="UniProtKB-SubCell"/>
</dbReference>
<comment type="caution">
    <text evidence="16">The sequence shown here is derived from an EMBL/GenBank/DDBJ whole genome shotgun (WGS) entry which is preliminary data.</text>
</comment>
<gene>
    <name evidence="16" type="primary">thrS_2</name>
    <name evidence="13" type="synonym">thrS</name>
    <name evidence="16" type="ORF">NF27_HE00030</name>
</gene>
<evidence type="ECO:0000256" key="4">
    <source>
        <dbReference type="ARBA" id="ARBA00022598"/>
    </source>
</evidence>
<evidence type="ECO:0000256" key="8">
    <source>
        <dbReference type="ARBA" id="ARBA00022840"/>
    </source>
</evidence>
<dbReference type="PANTHER" id="PTHR11451">
    <property type="entry name" value="THREONINE-TRNA LIGASE"/>
    <property type="match status" value="1"/>
</dbReference>
<evidence type="ECO:0000259" key="14">
    <source>
        <dbReference type="PROSITE" id="PS50862"/>
    </source>
</evidence>
<dbReference type="PATRIC" id="fig|86105.3.peg.1546"/>
<dbReference type="InterPro" id="IPR036621">
    <property type="entry name" value="Anticodon-bd_dom_sf"/>
</dbReference>
<dbReference type="InterPro" id="IPR004154">
    <property type="entry name" value="Anticodon-bd"/>
</dbReference>
<dbReference type="CDD" id="cd00771">
    <property type="entry name" value="ThrRS_core"/>
    <property type="match status" value="1"/>
</dbReference>
<protein>
    <recommendedName>
        <fullName evidence="13">Threonine--tRNA ligase</fullName>
        <ecNumber evidence="13">6.1.1.3</ecNumber>
    </recommendedName>
    <alternativeName>
        <fullName evidence="13">Threonyl-tRNA synthetase</fullName>
        <shortName evidence="13">ThrRS</shortName>
    </alternativeName>
</protein>
<dbReference type="PRINTS" id="PR01047">
    <property type="entry name" value="TRNASYNTHTHR"/>
</dbReference>
<sequence length="643" mass="73549">MYIRMLRITLPDGNFKEFPEHISGFEFAESISKSLKNEAIAVKINGELKDLDTLITEDSKVEVITSKSEEGLDIIRHDAAHLLAQAVKELYPETQVTIGPTIENGFYYDFAREEPFTLEDLAKIEAHMKKISARNDKVTRRVMSRDEAIEYFKSLGEIYKVEIIKSIPAQEEIKIYSQGGFADLCRGPHSPSTGKVKAFKLMKLAGAYWRGDSKNPMLQRIYGTAWSNETDLNAYLKQIEEAEKRDHRKLGKEMNLFHFQEEGPGVVFWHPKGWSLFQKLVEYIRQKQNDAGFMEIATPEILDRSLWEASGHWEKFQDNMFIAKASDDEKVFAIKPMNCPGGVQVFKQGIVSYKELPLRLSEFGKVHRYEPSGSLHGLMRVRGFTQDDAHVFCTEDQLTDECKKMCSLILDIYKDFGFDEVRLKFSDRPEKRIGSDEVWDKSEKALREAIEATGLPYTVNPGEGAFYGPKIEFVLRDAIGRDWQLGTIQVDLNLPVRLGAFYIGEDGKKHHPVMIHRAMFGSIERFLGIMLEHYAGKLPLWLAPVQVVIATITNQVDPYAEEVALTLKRQGIQVELDLNNDKINYKVRKHSLAKVPVILALGKNEMEKREVSVRRLGSDLQEVLDLNDFINKLVQEVKNHKIN</sequence>
<feature type="domain" description="TGS" evidence="15">
    <location>
        <begin position="1"/>
        <end position="65"/>
    </location>
</feature>
<keyword evidence="3 13" id="KW-0820">tRNA-binding</keyword>
<dbReference type="GO" id="GO:0005524">
    <property type="term" value="F:ATP binding"/>
    <property type="evidence" value="ECO:0007669"/>
    <property type="project" value="UniProtKB-UniRule"/>
</dbReference>
<dbReference type="InterPro" id="IPR033728">
    <property type="entry name" value="ThrRS_core"/>
</dbReference>
<dbReference type="Gene3D" id="3.30.930.10">
    <property type="entry name" value="Bira Bifunctional Protein, Domain 2"/>
    <property type="match status" value="1"/>
</dbReference>
<dbReference type="PROSITE" id="PS51880">
    <property type="entry name" value="TGS"/>
    <property type="match status" value="1"/>
</dbReference>
<evidence type="ECO:0000259" key="15">
    <source>
        <dbReference type="PROSITE" id="PS51880"/>
    </source>
</evidence>
<dbReference type="FunFam" id="3.10.20.30:FF:000005">
    <property type="entry name" value="Threonine--tRNA ligase"/>
    <property type="match status" value="1"/>
</dbReference>
<dbReference type="EMBL" id="JSWE01000176">
    <property type="protein sequence ID" value="KIE04614.1"/>
    <property type="molecule type" value="Genomic_DNA"/>
</dbReference>
<dbReference type="SUPFAM" id="SSF55186">
    <property type="entry name" value="ThrRS/AlaRS common domain"/>
    <property type="match status" value="1"/>
</dbReference>
<dbReference type="Pfam" id="PF00587">
    <property type="entry name" value="tRNA-synt_2b"/>
    <property type="match status" value="1"/>
</dbReference>
<proteinExistence type="inferred from homology"/>
<organism evidence="16 17">
    <name type="scientific">Candidatus Jidaibacter acanthamoebae</name>
    <dbReference type="NCBI Taxonomy" id="86105"/>
    <lineage>
        <taxon>Bacteria</taxon>
        <taxon>Pseudomonadati</taxon>
        <taxon>Pseudomonadota</taxon>
        <taxon>Alphaproteobacteria</taxon>
        <taxon>Rickettsiales</taxon>
        <taxon>Candidatus Midichloriaceae</taxon>
        <taxon>Candidatus Jidaibacter</taxon>
    </lineage>
</organism>
<dbReference type="InterPro" id="IPR012675">
    <property type="entry name" value="Beta-grasp_dom_sf"/>
</dbReference>
<keyword evidence="5 13" id="KW-0479">Metal-binding</keyword>
<dbReference type="InterPro" id="IPR047246">
    <property type="entry name" value="ThrRS_anticodon"/>
</dbReference>
<feature type="binding site" evidence="13">
    <location>
        <position position="390"/>
    </location>
    <ligand>
        <name>Zn(2+)</name>
        <dbReference type="ChEBI" id="CHEBI:29105"/>
        <note>catalytic</note>
    </ligand>
</feature>
<dbReference type="Proteomes" id="UP000031258">
    <property type="component" value="Unassembled WGS sequence"/>
</dbReference>
<dbReference type="InterPro" id="IPR012676">
    <property type="entry name" value="TGS-like"/>
</dbReference>
<comment type="catalytic activity">
    <reaction evidence="12 13">
        <text>tRNA(Thr) + L-threonine + ATP = L-threonyl-tRNA(Thr) + AMP + diphosphate + H(+)</text>
        <dbReference type="Rhea" id="RHEA:24624"/>
        <dbReference type="Rhea" id="RHEA-COMP:9670"/>
        <dbReference type="Rhea" id="RHEA-COMP:9704"/>
        <dbReference type="ChEBI" id="CHEBI:15378"/>
        <dbReference type="ChEBI" id="CHEBI:30616"/>
        <dbReference type="ChEBI" id="CHEBI:33019"/>
        <dbReference type="ChEBI" id="CHEBI:57926"/>
        <dbReference type="ChEBI" id="CHEBI:78442"/>
        <dbReference type="ChEBI" id="CHEBI:78534"/>
        <dbReference type="ChEBI" id="CHEBI:456215"/>
        <dbReference type="EC" id="6.1.1.3"/>
    </reaction>
</comment>
<dbReference type="PROSITE" id="PS50862">
    <property type="entry name" value="AA_TRNA_LIGASE_II"/>
    <property type="match status" value="1"/>
</dbReference>
<keyword evidence="17" id="KW-1185">Reference proteome</keyword>
<evidence type="ECO:0000256" key="9">
    <source>
        <dbReference type="ARBA" id="ARBA00022884"/>
    </source>
</evidence>
<dbReference type="InterPro" id="IPR002320">
    <property type="entry name" value="Thr-tRNA-ligase_IIa"/>
</dbReference>
<dbReference type="STRING" id="86105.NF27_HE00030"/>
<keyword evidence="4 13" id="KW-0436">Ligase</keyword>
<dbReference type="Pfam" id="PF02824">
    <property type="entry name" value="TGS"/>
    <property type="match status" value="1"/>
</dbReference>
<keyword evidence="8 13" id="KW-0067">ATP-binding</keyword>
<dbReference type="InterPro" id="IPR045864">
    <property type="entry name" value="aa-tRNA-synth_II/BPL/LPL"/>
</dbReference>
<keyword evidence="2 13" id="KW-0963">Cytoplasm</keyword>
<dbReference type="Pfam" id="PF07973">
    <property type="entry name" value="tRNA_SAD"/>
    <property type="match status" value="1"/>
</dbReference>
<evidence type="ECO:0000256" key="10">
    <source>
        <dbReference type="ARBA" id="ARBA00022917"/>
    </source>
</evidence>
<dbReference type="HAMAP" id="MF_00184">
    <property type="entry name" value="Thr_tRNA_synth"/>
    <property type="match status" value="1"/>
</dbReference>
<dbReference type="FunFam" id="3.30.54.20:FF:000002">
    <property type="entry name" value="Threonine--tRNA ligase"/>
    <property type="match status" value="1"/>
</dbReference>
<dbReference type="Gene3D" id="3.10.20.30">
    <property type="match status" value="1"/>
</dbReference>
<dbReference type="CDD" id="cd00860">
    <property type="entry name" value="ThrRS_anticodon"/>
    <property type="match status" value="1"/>
</dbReference>